<dbReference type="InterPro" id="IPR027417">
    <property type="entry name" value="P-loop_NTPase"/>
</dbReference>
<evidence type="ECO:0000313" key="1">
    <source>
        <dbReference type="EMBL" id="GKT35835.1"/>
    </source>
</evidence>
<dbReference type="SUPFAM" id="SSF52540">
    <property type="entry name" value="P-loop containing nucleoside triphosphate hydrolases"/>
    <property type="match status" value="1"/>
</dbReference>
<reference evidence="1" key="1">
    <citation type="submission" date="2022-03" db="EMBL/GenBank/DDBJ databases">
        <title>Draft genome sequence of Aduncisulcus paluster, a free-living microaerophilic Fornicata.</title>
        <authorList>
            <person name="Yuyama I."/>
            <person name="Kume K."/>
            <person name="Tamura T."/>
            <person name="Inagaki Y."/>
            <person name="Hashimoto T."/>
        </authorList>
    </citation>
    <scope>NUCLEOTIDE SEQUENCE</scope>
    <source>
        <strain evidence="1">NY0171</strain>
    </source>
</reference>
<dbReference type="Proteomes" id="UP001057375">
    <property type="component" value="Unassembled WGS sequence"/>
</dbReference>
<keyword evidence="2" id="KW-1185">Reference proteome</keyword>
<proteinExistence type="predicted"/>
<comment type="caution">
    <text evidence="1">The sequence shown here is derived from an EMBL/GenBank/DDBJ whole genome shotgun (WGS) entry which is preliminary data.</text>
</comment>
<dbReference type="Gene3D" id="3.40.50.300">
    <property type="entry name" value="P-loop containing nucleotide triphosphate hydrolases"/>
    <property type="match status" value="1"/>
</dbReference>
<accession>A0ABQ5KTP4</accession>
<sequence>VHQWVEEERIWPLDEFIWKVMLDSGFYNYIGAMPGGMGRQANLRLLIDKAGQFERLGSGGLFEFIGFFEKLKSSSGDMGTASTIGESEDVLRLMSIHKSKGLEFPIVVLAGAGKNFNLRDTYDKVLMHKTYGVGLRYT</sequence>
<dbReference type="Gene3D" id="1.10.486.10">
    <property type="entry name" value="PCRA, domain 4"/>
    <property type="match status" value="1"/>
</dbReference>
<protein>
    <submittedName>
        <fullName evidence="1">Multi-domain containing protein</fullName>
    </submittedName>
</protein>
<dbReference type="EMBL" id="BQXS01003929">
    <property type="protein sequence ID" value="GKT35835.1"/>
    <property type="molecule type" value="Genomic_DNA"/>
</dbReference>
<evidence type="ECO:0000313" key="2">
    <source>
        <dbReference type="Proteomes" id="UP001057375"/>
    </source>
</evidence>
<feature type="non-terminal residue" evidence="1">
    <location>
        <position position="1"/>
    </location>
</feature>
<feature type="non-terminal residue" evidence="1">
    <location>
        <position position="138"/>
    </location>
</feature>
<name>A0ABQ5KTP4_9EUKA</name>
<gene>
    <name evidence="1" type="ORF">ADUPG1_003065</name>
</gene>
<organism evidence="1 2">
    <name type="scientific">Aduncisulcus paluster</name>
    <dbReference type="NCBI Taxonomy" id="2918883"/>
    <lineage>
        <taxon>Eukaryota</taxon>
        <taxon>Metamonada</taxon>
        <taxon>Carpediemonas-like organisms</taxon>
        <taxon>Aduncisulcus</taxon>
    </lineage>
</organism>